<evidence type="ECO:0000313" key="4">
    <source>
        <dbReference type="Proteomes" id="UP000000702"/>
    </source>
</evidence>
<organism evidence="3 4">
    <name type="scientific">Trypanosoma congolense (strain IL3000)</name>
    <dbReference type="NCBI Taxonomy" id="1068625"/>
    <lineage>
        <taxon>Eukaryota</taxon>
        <taxon>Discoba</taxon>
        <taxon>Euglenozoa</taxon>
        <taxon>Kinetoplastea</taxon>
        <taxon>Metakinetoplastina</taxon>
        <taxon>Trypanosomatida</taxon>
        <taxon>Trypanosomatidae</taxon>
        <taxon>Trypanosoma</taxon>
        <taxon>Nannomonas</taxon>
    </lineage>
</organism>
<feature type="region of interest" description="Disordered" evidence="1">
    <location>
        <begin position="500"/>
        <end position="540"/>
    </location>
</feature>
<reference evidence="3 4" key="2">
    <citation type="journal article" date="2012" name="Proc. Natl. Acad. Sci. U.S.A.">
        <title>Antigenic diversity is generated by distinct evolutionary mechanisms in African trypanosome species.</title>
        <authorList>
            <person name="Jackson A.P."/>
            <person name="Berry A."/>
            <person name="Aslett M."/>
            <person name="Allison H.C."/>
            <person name="Burton P."/>
            <person name="Vavrova-Anderson J."/>
            <person name="Brown R."/>
            <person name="Browne H."/>
            <person name="Corton N."/>
            <person name="Hauser H."/>
            <person name="Gamble J."/>
            <person name="Gilderthorp R."/>
            <person name="Marcello L."/>
            <person name="McQuillan J."/>
            <person name="Otto T.D."/>
            <person name="Quail M.A."/>
            <person name="Sanders M.J."/>
            <person name="van Tonder A."/>
            <person name="Ginger M.L."/>
            <person name="Field M.C."/>
            <person name="Barry J.D."/>
            <person name="Hertz-Fowler C."/>
            <person name="Berriman M."/>
        </authorList>
    </citation>
    <scope>NUCLEOTIDE SEQUENCE [LARGE SCALE GENOMIC DNA]</scope>
    <source>
        <strain evidence="3 4">IL3000</strain>
    </source>
</reference>
<accession>F9WDH1</accession>
<dbReference type="EMBL" id="CAEQ01001867">
    <property type="protein sequence ID" value="CCD15324.1"/>
    <property type="molecule type" value="Genomic_DNA"/>
</dbReference>
<comment type="caution">
    <text evidence="3">The sequence shown here is derived from an EMBL/GenBank/DDBJ whole genome shotgun (WGS) entry which is preliminary data.</text>
</comment>
<dbReference type="VEuPathDB" id="TriTrypDB:TcIL3000_0_58540"/>
<dbReference type="InterPro" id="IPR001357">
    <property type="entry name" value="BRCT_dom"/>
</dbReference>
<evidence type="ECO:0000313" key="3">
    <source>
        <dbReference type="EMBL" id="CCD15324.1"/>
    </source>
</evidence>
<gene>
    <name evidence="3" type="ORF">TCIL3000_0_58540</name>
</gene>
<sequence length="660" mass="71268">MKCSTILSSEALPILAAPADPVKVTQPVGRDGFHALKKSGRNESCEVGVNGLVPQLHEEEGIVGKIDCATFSPLRKSLIVIELPQPASVPIRETLSDVPYLEHLGIEACGPITSFEEEVASQKAVTGGEPELSTYVANEESQDSEARTSPALIEISHVLHDSDGVEGKGKEEQGCKLGTVGIGFALITSCKGTGALKMNTIRVQSSRKRKRKIACVRKPAKTVKYPAEESGADPKLREKFMESEKAAAAFSLSIIAPPPSQRLEVYTIIDSSSSDGTPSKPNSPCRPRKEIDHGNKTWCRPRKWLPHRIAISCGDKDMKRLYYDVIAQLGASIVLEVFDRGEPPTHFVMCDDDEITPALLLSKALGIPVLCTQWLIDAIPMGCFTDNLDGYFHPRYGMAACVGESTLSAPDEVTEDTREGILGNHSDGNSSLYFEESVGPYYKPLFVGLTILFLSESFSEHASMFKHIVRLLGGTATLSTSALNISVIVNLSYGATHCPNHTTDGGFNEKNTKEGSGVEARSTKGNKKNNKKQPPREVSGSVLNIATPVENIPLSITYPGVSFCAQGGVMGIASCRNNEVTKFTCVQRVLKLRASSGLNTPPVVSVEWFVNCILQGRVVDTARYTIPTAAEECVVPVKRHVANPSTAYVGDNVNVPVENE</sequence>
<reference evidence="4" key="1">
    <citation type="submission" date="2011-07" db="EMBL/GenBank/DDBJ databases">
        <title>Divergent evolution of antigenic variation in African trypanosomes.</title>
        <authorList>
            <person name="Jackson A.P."/>
            <person name="Berry A."/>
            <person name="Allison H.C."/>
            <person name="Burton P."/>
            <person name="Anderson J."/>
            <person name="Aslett M."/>
            <person name="Brown R."/>
            <person name="Corton N."/>
            <person name="Harris D."/>
            <person name="Hauser H."/>
            <person name="Gamble J."/>
            <person name="Gilderthorp R."/>
            <person name="McQuillan J."/>
            <person name="Quail M.A."/>
            <person name="Sanders M."/>
            <person name="Van Tonder A."/>
            <person name="Ginger M.L."/>
            <person name="Donelson J.E."/>
            <person name="Field M.C."/>
            <person name="Barry J.D."/>
            <person name="Berriman M."/>
            <person name="Hertz-Fowler C."/>
        </authorList>
    </citation>
    <scope>NUCLEOTIDE SEQUENCE [LARGE SCALE GENOMIC DNA]</scope>
    <source>
        <strain evidence="4">IL3000</strain>
    </source>
</reference>
<protein>
    <submittedName>
        <fullName evidence="3">WGS project CAEQ00000000 data, annotated contig 2362</fullName>
    </submittedName>
</protein>
<keyword evidence="4" id="KW-1185">Reference proteome</keyword>
<dbReference type="InterPro" id="IPR036420">
    <property type="entry name" value="BRCT_dom_sf"/>
</dbReference>
<dbReference type="CDD" id="cd00027">
    <property type="entry name" value="BRCT"/>
    <property type="match status" value="1"/>
</dbReference>
<feature type="compositionally biased region" description="Basic residues" evidence="1">
    <location>
        <begin position="524"/>
        <end position="533"/>
    </location>
</feature>
<evidence type="ECO:0000259" key="2">
    <source>
        <dbReference type="PROSITE" id="PS50172"/>
    </source>
</evidence>
<evidence type="ECO:0000256" key="1">
    <source>
        <dbReference type="SAM" id="MobiDB-lite"/>
    </source>
</evidence>
<proteinExistence type="predicted"/>
<name>F9WDH1_TRYCI</name>
<dbReference type="AlphaFoldDB" id="F9WDH1"/>
<feature type="domain" description="BRCT" evidence="2">
    <location>
        <begin position="602"/>
        <end position="626"/>
    </location>
</feature>
<dbReference type="SUPFAM" id="SSF52113">
    <property type="entry name" value="BRCT domain"/>
    <property type="match status" value="2"/>
</dbReference>
<feature type="compositionally biased region" description="Polar residues" evidence="1">
    <location>
        <begin position="269"/>
        <end position="282"/>
    </location>
</feature>
<dbReference type="PROSITE" id="PS50172">
    <property type="entry name" value="BRCT"/>
    <property type="match status" value="1"/>
</dbReference>
<dbReference type="Proteomes" id="UP000000702">
    <property type="component" value="Unassembled WGS sequence"/>
</dbReference>
<feature type="region of interest" description="Disordered" evidence="1">
    <location>
        <begin position="269"/>
        <end position="292"/>
    </location>
</feature>